<reference evidence="10 11" key="1">
    <citation type="submission" date="2017-03" db="EMBL/GenBank/DDBJ databases">
        <title>Genomes of endolithic fungi from Antarctica.</title>
        <authorList>
            <person name="Coleine C."/>
            <person name="Masonjones S."/>
            <person name="Stajich J.E."/>
        </authorList>
    </citation>
    <scope>NUCLEOTIDE SEQUENCE [LARGE SCALE GENOMIC DNA]</scope>
    <source>
        <strain evidence="10 11">CCFEE 5187</strain>
    </source>
</reference>
<feature type="region of interest" description="Disordered" evidence="8">
    <location>
        <begin position="15"/>
        <end position="35"/>
    </location>
</feature>
<keyword evidence="5" id="KW-0539">Nucleus</keyword>
<dbReference type="STRING" id="331657.A0A4U0WH88"/>
<dbReference type="OrthoDB" id="2274804at2759"/>
<evidence type="ECO:0000256" key="5">
    <source>
        <dbReference type="ARBA" id="ARBA00023242"/>
    </source>
</evidence>
<keyword evidence="4" id="KW-0995">Kinetochore</keyword>
<dbReference type="GO" id="GO:0000776">
    <property type="term" value="C:kinetochore"/>
    <property type="evidence" value="ECO:0007669"/>
    <property type="project" value="UniProtKB-KW"/>
</dbReference>
<name>A0A4U0WH88_9PEZI</name>
<evidence type="ECO:0000256" key="8">
    <source>
        <dbReference type="SAM" id="MobiDB-lite"/>
    </source>
</evidence>
<dbReference type="PANTHER" id="PTHR48122:SF1">
    <property type="entry name" value="CENTROMERE PROTEIN H"/>
    <property type="match status" value="1"/>
</dbReference>
<evidence type="ECO:0000259" key="9">
    <source>
        <dbReference type="Pfam" id="PF05837"/>
    </source>
</evidence>
<organism evidence="10 11">
    <name type="scientific">Cryomyces minteri</name>
    <dbReference type="NCBI Taxonomy" id="331657"/>
    <lineage>
        <taxon>Eukaryota</taxon>
        <taxon>Fungi</taxon>
        <taxon>Dikarya</taxon>
        <taxon>Ascomycota</taxon>
        <taxon>Pezizomycotina</taxon>
        <taxon>Dothideomycetes</taxon>
        <taxon>Dothideomycetes incertae sedis</taxon>
        <taxon>Cryomyces</taxon>
    </lineage>
</organism>
<gene>
    <name evidence="10" type="ORF">B0A49_12500</name>
</gene>
<evidence type="ECO:0000256" key="4">
    <source>
        <dbReference type="ARBA" id="ARBA00022838"/>
    </source>
</evidence>
<evidence type="ECO:0000256" key="3">
    <source>
        <dbReference type="ARBA" id="ARBA00022454"/>
    </source>
</evidence>
<dbReference type="Pfam" id="PF05837">
    <property type="entry name" value="CENP-H"/>
    <property type="match status" value="1"/>
</dbReference>
<evidence type="ECO:0000256" key="6">
    <source>
        <dbReference type="ARBA" id="ARBA00023328"/>
    </source>
</evidence>
<evidence type="ECO:0000313" key="11">
    <source>
        <dbReference type="Proteomes" id="UP000308768"/>
    </source>
</evidence>
<protein>
    <recommendedName>
        <fullName evidence="9">Centromere protein H C-terminal domain-containing protein</fullName>
    </recommendedName>
</protein>
<dbReference type="InterPro" id="IPR040034">
    <property type="entry name" value="CENP-H"/>
</dbReference>
<dbReference type="GO" id="GO:0007052">
    <property type="term" value="P:mitotic spindle organization"/>
    <property type="evidence" value="ECO:0007669"/>
    <property type="project" value="TreeGrafter"/>
</dbReference>
<dbReference type="PANTHER" id="PTHR48122">
    <property type="entry name" value="CENTROMERE PROTEIN H"/>
    <property type="match status" value="1"/>
</dbReference>
<accession>A0A4U0WH88</accession>
<evidence type="ECO:0000256" key="7">
    <source>
        <dbReference type="ARBA" id="ARBA00025735"/>
    </source>
</evidence>
<comment type="caution">
    <text evidence="10">The sequence shown here is derived from an EMBL/GenBank/DDBJ whole genome shotgun (WGS) entry which is preliminary data.</text>
</comment>
<dbReference type="GO" id="GO:0007059">
    <property type="term" value="P:chromosome segregation"/>
    <property type="evidence" value="ECO:0007669"/>
    <property type="project" value="TreeGrafter"/>
</dbReference>
<dbReference type="GO" id="GO:0043515">
    <property type="term" value="F:kinetochore binding"/>
    <property type="evidence" value="ECO:0007669"/>
    <property type="project" value="TreeGrafter"/>
</dbReference>
<evidence type="ECO:0000256" key="1">
    <source>
        <dbReference type="ARBA" id="ARBA00004123"/>
    </source>
</evidence>
<evidence type="ECO:0000313" key="10">
    <source>
        <dbReference type="EMBL" id="TKA60865.1"/>
    </source>
</evidence>
<dbReference type="Proteomes" id="UP000308768">
    <property type="component" value="Unassembled WGS sequence"/>
</dbReference>
<dbReference type="InterPro" id="IPR008426">
    <property type="entry name" value="CENP-H_C"/>
</dbReference>
<keyword evidence="3" id="KW-0158">Chromosome</keyword>
<keyword evidence="6" id="KW-0137">Centromere</keyword>
<keyword evidence="11" id="KW-1185">Reference proteome</keyword>
<dbReference type="EMBL" id="NAJN01001858">
    <property type="protein sequence ID" value="TKA60865.1"/>
    <property type="molecule type" value="Genomic_DNA"/>
</dbReference>
<feature type="domain" description="Centromere protein H C-terminal" evidence="9">
    <location>
        <begin position="99"/>
        <end position="302"/>
    </location>
</feature>
<proteinExistence type="inferred from homology"/>
<dbReference type="GO" id="GO:0005634">
    <property type="term" value="C:nucleus"/>
    <property type="evidence" value="ECO:0007669"/>
    <property type="project" value="UniProtKB-SubCell"/>
</dbReference>
<evidence type="ECO:0000256" key="2">
    <source>
        <dbReference type="ARBA" id="ARBA00004629"/>
    </source>
</evidence>
<dbReference type="GO" id="GO:0051382">
    <property type="term" value="P:kinetochore assembly"/>
    <property type="evidence" value="ECO:0007669"/>
    <property type="project" value="InterPro"/>
</dbReference>
<comment type="similarity">
    <text evidence="7">Belongs to the CENP-H/MCM16 family.</text>
</comment>
<comment type="subcellular location">
    <subcellularLocation>
        <location evidence="2">Chromosome</location>
        <location evidence="2">Centromere</location>
        <location evidence="2">Kinetochore</location>
    </subcellularLocation>
    <subcellularLocation>
        <location evidence="1">Nucleus</location>
    </subcellularLocation>
</comment>
<dbReference type="AlphaFoldDB" id="A0A4U0WH88"/>
<sequence>MKCVGVRVMNNGGRRIGGGKLEHGAAETTTPTSTPDYPDGLVGNWGWCWYLNVLHGRTSMLWYSVPTNMESNSPDLGLEELLNTTSTKPSILSERDRAILALYDEEEEIRLEKSLIEARHALPDQDVSEDDVDALLQAAEREALEARAAYLIRNKIVQSVLVTDPVLKAVHAGLNATPAERKLLPLLHQRDILAMYHTTLTSTLSTASSAVTAVERDNIAANKKNQQLTATLLGLVEATKPQATEDIQDARTRAQLQTLDSELRAARKRWRVMKGVVSGVIVGSGVDWASDKGLRELVMDDEEELG</sequence>